<keyword evidence="2" id="KW-1185">Reference proteome</keyword>
<accession>A0A4R4PPE1</accession>
<organism evidence="1 2">
    <name type="scientific">Kribbella albertanoniae</name>
    <dbReference type="NCBI Taxonomy" id="1266829"/>
    <lineage>
        <taxon>Bacteria</taxon>
        <taxon>Bacillati</taxon>
        <taxon>Actinomycetota</taxon>
        <taxon>Actinomycetes</taxon>
        <taxon>Propionibacteriales</taxon>
        <taxon>Kribbellaceae</taxon>
        <taxon>Kribbella</taxon>
    </lineage>
</organism>
<gene>
    <name evidence="1" type="ORF">E1261_27065</name>
</gene>
<dbReference type="RefSeq" id="WP_132411313.1">
    <property type="nucleotide sequence ID" value="NZ_SMKA01000150.1"/>
</dbReference>
<sequence length="1694" mass="185735">MTEELPADRLSDDYPVLLGPVRLETRFTETHLLVRVFPDEWSIDKFEKLPTEAEFGAVSAYWTAVWMAGGNQAAVQAAWQQLTTQIAIGRAGWLVGEHDPANPADRPTTTGPILVINSPVALPTADRQPTTTYWTSIWRARGDRGAIRTADFTLLTAVGPDRAEAIRARRPVGIDNIPAGAGDAVTVAFLVLPRPAVFAPFSWARAAEARLLPDRFMFIGYRGDRQVFAFPGASLSQQRLAVSPDPKTPREDQLQIDEHTRELHVPDKLLWLTNFQRAVDLGMGIRIKREGDYADGVDRLVVIGLRTGSTPELEAAELGSLITDQLRSSDAFSFVAQGTPTNNTEERAAGQVSTDAAPAARPALAADAAAKSDGQWYAELLGLDPAQVMAVPNADGTDQQDARAANTALWPATWGNFLATTLHPMLPAAAVEQTRQFFLRSVTGRGPLPAVRIGRQPYGVLPTTAFRKLAWPETDFRSGLKRVVSTIGEDWDRAALDVPHLDTPRQAHQLLLDILALHPSSAEFHQRYSRSAAEILRGASLDVLDELAGPDEIRALLRRLGYAGTDPDVIGRLPLETQYPLLGPLIEDGPLSETKPLRKDYLTWLTTYGGSNLDVIRLEDGLDGNPPAAILYLLLRHALLLGWEDAARQLAARVGIDVPTTDPDFIHIATGSIPSESRYRTLYSRIEAIDPAKTIAEYIPGVLDTATETARLREQLQAIGHLAKLPTAKLERVLTEHLDLATYRLDAWRTGLVTERLAELRYQADGTVKRGVHIGAYGWLDGVKPRNPPLPGKTLTGELAKVFTDDDPRPLREDTTNGGYIHAPSMSHATTAAVLRAGYQANRSATDPETFAINLTSERIRIALSVLDSMRQGQSLGAVLGYRLERGLHDRHTDVELDEFIFSLRQEFPLRTGKLTKAPDGTKIEVLEARNVVDGLELIRKVAPLGPDALYPWGLPKLRQASETQAKMITAEVKKLIDVQDALADLAVAEGTHQALMGNPERASATLDAYAKEGLPPDPAVIRTPRSGHTLTHRFGLNLRTDLDPDDRPTPRGKAEPAVDIWLPDIVPPAGTVQVMVRWKAPDGTPKSRIVSQADLGLAPIDLLWALRPQHEGALTDLDDRILGAVIARDRPRPDAELTIHYTERIPGAVTFFELSPLIDALRTLLTTSRPLRSTDLTPAAGAAVVERSADENVVLDKNRVVAVLESLGELRTRSKAFEDKVTPLLVEPVQRAKLVAQIDSLLSEYAGLGVTASGFGMVRSNWGELSRWRGEVYGEVLAAAKVVHERMKGSLKAADDLLKVYDALPSNTPDDARFRLLLQVERLLLTTSVPASSPLALRTRLRIDRSDFDRRRGEYEALAKTTEPTLSGLLAAIGKLPLAKFDATGIDLTPFEDRIIGTATDLRDRAKTLGEEIDERVKNVAVEIAKYDAAVPGPDRVLAATDALKILLGEDVLVIPEFGVPAGALDQWQNSRDESSQLLAHLPRFAIDDWAHGVARVREKPRWWEQVVLLSDALRGDGGLLGPIFGWREPELTPVQLPYRDEDSWLGLEFKAGYKLDEDKLLYTAHYADRSMDGERYCGLLLDEWTEVIPATTESSGIALNYDGPDSEPPQTMLLVAPPVRTGKWSWSDLVDAVNDTYQLAKVRAVEPAQLDRTAYGQLLPATVLSATRQQITISTDLATGNLRWKAEALGAK</sequence>
<dbReference type="OrthoDB" id="9757728at2"/>
<evidence type="ECO:0000313" key="2">
    <source>
        <dbReference type="Proteomes" id="UP000295075"/>
    </source>
</evidence>
<dbReference type="Proteomes" id="UP000295075">
    <property type="component" value="Unassembled WGS sequence"/>
</dbReference>
<reference evidence="1 2" key="1">
    <citation type="submission" date="2019-03" db="EMBL/GenBank/DDBJ databases">
        <title>Draft genome sequences of novel Actinobacteria.</title>
        <authorList>
            <person name="Sahin N."/>
            <person name="Ay H."/>
            <person name="Saygin H."/>
        </authorList>
    </citation>
    <scope>NUCLEOTIDE SEQUENCE [LARGE SCALE GENOMIC DNA]</scope>
    <source>
        <strain evidence="1 2">JCM 30547</strain>
    </source>
</reference>
<proteinExistence type="predicted"/>
<dbReference type="EMBL" id="SMKA01000150">
    <property type="protein sequence ID" value="TDC24036.1"/>
    <property type="molecule type" value="Genomic_DNA"/>
</dbReference>
<name>A0A4R4PPE1_9ACTN</name>
<protein>
    <submittedName>
        <fullName evidence="1">Uncharacterized protein</fullName>
    </submittedName>
</protein>
<evidence type="ECO:0000313" key="1">
    <source>
        <dbReference type="EMBL" id="TDC24036.1"/>
    </source>
</evidence>
<comment type="caution">
    <text evidence="1">The sequence shown here is derived from an EMBL/GenBank/DDBJ whole genome shotgun (WGS) entry which is preliminary data.</text>
</comment>